<dbReference type="InterPro" id="IPR033334">
    <property type="entry name" value="LNG1/2"/>
</dbReference>
<gene>
    <name evidence="2" type="ORF">M569_09584</name>
</gene>
<accession>S8CKH3</accession>
<dbReference type="Proteomes" id="UP000015453">
    <property type="component" value="Unassembled WGS sequence"/>
</dbReference>
<comment type="caution">
    <text evidence="2">The sequence shown here is derived from an EMBL/GenBank/DDBJ whole genome shotgun (WGS) entry which is preliminary data.</text>
</comment>
<protein>
    <recommendedName>
        <fullName evidence="1">DUF4378 domain-containing protein</fullName>
    </recommendedName>
</protein>
<keyword evidence="3" id="KW-1185">Reference proteome</keyword>
<dbReference type="PANTHER" id="PTHR31680:SF12">
    <property type="entry name" value="OS11G0587300 PROTEIN"/>
    <property type="match status" value="1"/>
</dbReference>
<feature type="domain" description="DUF4378" evidence="1">
    <location>
        <begin position="8"/>
        <end position="130"/>
    </location>
</feature>
<dbReference type="AlphaFoldDB" id="S8CKH3"/>
<dbReference type="GO" id="GO:0051513">
    <property type="term" value="P:regulation of monopolar cell growth"/>
    <property type="evidence" value="ECO:0007669"/>
    <property type="project" value="InterPro"/>
</dbReference>
<sequence>VRACRYLPRDSDIFLTLEKRNCGRGEDDGKASVLRRLLIFDAVNEILDRKRRLPPWRCEQRRASIGDVWSEFVRTRGVETGEEDLFRRIADVMRKDLRADDGGMGWGEWPVEVGDAVLDIERLVFKDLVSDTIRDFATS</sequence>
<evidence type="ECO:0000313" key="3">
    <source>
        <dbReference type="Proteomes" id="UP000015453"/>
    </source>
</evidence>
<dbReference type="InterPro" id="IPR025486">
    <property type="entry name" value="DUF4378"/>
</dbReference>
<dbReference type="PANTHER" id="PTHR31680">
    <property type="entry name" value="LONGIFOLIA PROTEIN"/>
    <property type="match status" value="1"/>
</dbReference>
<dbReference type="Pfam" id="PF14309">
    <property type="entry name" value="DUF4378"/>
    <property type="match status" value="1"/>
</dbReference>
<proteinExistence type="predicted"/>
<feature type="non-terminal residue" evidence="2">
    <location>
        <position position="1"/>
    </location>
</feature>
<reference evidence="2 3" key="1">
    <citation type="journal article" date="2013" name="BMC Genomics">
        <title>The miniature genome of a carnivorous plant Genlisea aurea contains a low number of genes and short non-coding sequences.</title>
        <authorList>
            <person name="Leushkin E.V."/>
            <person name="Sutormin R.A."/>
            <person name="Nabieva E.R."/>
            <person name="Penin A.A."/>
            <person name="Kondrashov A.S."/>
            <person name="Logacheva M.D."/>
        </authorList>
    </citation>
    <scope>NUCLEOTIDE SEQUENCE [LARGE SCALE GENOMIC DNA]</scope>
</reference>
<feature type="non-terminal residue" evidence="2">
    <location>
        <position position="139"/>
    </location>
</feature>
<name>S8CKH3_9LAMI</name>
<evidence type="ECO:0000259" key="1">
    <source>
        <dbReference type="Pfam" id="PF14309"/>
    </source>
</evidence>
<dbReference type="OrthoDB" id="1929599at2759"/>
<organism evidence="2 3">
    <name type="scientific">Genlisea aurea</name>
    <dbReference type="NCBI Taxonomy" id="192259"/>
    <lineage>
        <taxon>Eukaryota</taxon>
        <taxon>Viridiplantae</taxon>
        <taxon>Streptophyta</taxon>
        <taxon>Embryophyta</taxon>
        <taxon>Tracheophyta</taxon>
        <taxon>Spermatophyta</taxon>
        <taxon>Magnoliopsida</taxon>
        <taxon>eudicotyledons</taxon>
        <taxon>Gunneridae</taxon>
        <taxon>Pentapetalae</taxon>
        <taxon>asterids</taxon>
        <taxon>lamiids</taxon>
        <taxon>Lamiales</taxon>
        <taxon>Lentibulariaceae</taxon>
        <taxon>Genlisea</taxon>
    </lineage>
</organism>
<dbReference type="EMBL" id="AUSU01004370">
    <property type="protein sequence ID" value="EPS65196.1"/>
    <property type="molecule type" value="Genomic_DNA"/>
</dbReference>
<evidence type="ECO:0000313" key="2">
    <source>
        <dbReference type="EMBL" id="EPS65196.1"/>
    </source>
</evidence>